<dbReference type="AlphaFoldDB" id="A0A6C0E3S7"/>
<organism evidence="3">
    <name type="scientific">viral metagenome</name>
    <dbReference type="NCBI Taxonomy" id="1070528"/>
    <lineage>
        <taxon>unclassified sequences</taxon>
        <taxon>metagenomes</taxon>
        <taxon>organismal metagenomes</taxon>
    </lineage>
</organism>
<reference evidence="3" key="1">
    <citation type="journal article" date="2020" name="Nature">
        <title>Giant virus diversity and host interactions through global metagenomics.</title>
        <authorList>
            <person name="Schulz F."/>
            <person name="Roux S."/>
            <person name="Paez-Espino D."/>
            <person name="Jungbluth S."/>
            <person name="Walsh D.A."/>
            <person name="Denef V.J."/>
            <person name="McMahon K.D."/>
            <person name="Konstantinidis K.T."/>
            <person name="Eloe-Fadrosh E.A."/>
            <person name="Kyrpides N.C."/>
            <person name="Woyke T."/>
        </authorList>
    </citation>
    <scope>NUCLEOTIDE SEQUENCE</scope>
    <source>
        <strain evidence="3">GVMAG-M-3300023179-116</strain>
    </source>
</reference>
<name>A0A6C0E3S7_9ZZZZ</name>
<dbReference type="InterPro" id="IPR052580">
    <property type="entry name" value="Lipid_Hydrolase"/>
</dbReference>
<evidence type="ECO:0000256" key="1">
    <source>
        <dbReference type="ARBA" id="ARBA00023098"/>
    </source>
</evidence>
<protein>
    <recommendedName>
        <fullName evidence="2">PNPLA domain-containing protein</fullName>
    </recommendedName>
</protein>
<evidence type="ECO:0000259" key="2">
    <source>
        <dbReference type="PROSITE" id="PS51635"/>
    </source>
</evidence>
<accession>A0A6C0E3S7</accession>
<dbReference type="PANTHER" id="PTHR46394">
    <property type="entry name" value="ANNEXIN"/>
    <property type="match status" value="1"/>
</dbReference>
<sequence>MTIKNIVLSGGCHTLYQSLGIIQTLVKNDVLKIDNIEKIYGTSAGALLGAILCLKFEWDILNEYFLNRPWHDVYNIDINTIFSIFNKKGFFNRNQIELSFKPLLHAKDLDLNITLKEFYEYSNIELYVYSFDINYFKLEEISYKTNPDLSLITALYMSCALPILFSPVCIDDKCYIDGGFVTNYPLNFCIQQTSNLDEILGLKNVFDCQDICQATTSETNTGETNKSEANKSEVTTGEINDSSSLFDFFITFFQKAVLNLQIDKLEQNIKHEINCQCRPVTYTFFNQFISSYEVRKQLLENGIECASQYIQKLSDENVNHDTNDKK</sequence>
<evidence type="ECO:0000313" key="3">
    <source>
        <dbReference type="EMBL" id="QHT23261.1"/>
    </source>
</evidence>
<proteinExistence type="predicted"/>
<keyword evidence="1" id="KW-0443">Lipid metabolism</keyword>
<dbReference type="InterPro" id="IPR016035">
    <property type="entry name" value="Acyl_Trfase/lysoPLipase"/>
</dbReference>
<dbReference type="PANTHER" id="PTHR46394:SF1">
    <property type="entry name" value="PNPLA DOMAIN-CONTAINING PROTEIN"/>
    <property type="match status" value="1"/>
</dbReference>
<dbReference type="SUPFAM" id="SSF52151">
    <property type="entry name" value="FabD/lysophospholipase-like"/>
    <property type="match status" value="1"/>
</dbReference>
<dbReference type="PROSITE" id="PS51635">
    <property type="entry name" value="PNPLA"/>
    <property type="match status" value="1"/>
</dbReference>
<dbReference type="InterPro" id="IPR002641">
    <property type="entry name" value="PNPLA_dom"/>
</dbReference>
<dbReference type="Gene3D" id="3.40.1090.10">
    <property type="entry name" value="Cytosolic phospholipase A2 catalytic domain"/>
    <property type="match status" value="1"/>
</dbReference>
<feature type="domain" description="PNPLA" evidence="2">
    <location>
        <begin position="6"/>
        <end position="190"/>
    </location>
</feature>
<dbReference type="Pfam" id="PF01734">
    <property type="entry name" value="Patatin"/>
    <property type="match status" value="1"/>
</dbReference>
<dbReference type="EMBL" id="MN739730">
    <property type="protein sequence ID" value="QHT23261.1"/>
    <property type="molecule type" value="Genomic_DNA"/>
</dbReference>
<dbReference type="GO" id="GO:0006629">
    <property type="term" value="P:lipid metabolic process"/>
    <property type="evidence" value="ECO:0007669"/>
    <property type="project" value="UniProtKB-KW"/>
</dbReference>